<keyword evidence="6" id="KW-0238">DNA-binding</keyword>
<evidence type="ECO:0000259" key="10">
    <source>
        <dbReference type="PROSITE" id="PS50157"/>
    </source>
</evidence>
<keyword evidence="3" id="KW-0677">Repeat</keyword>
<dbReference type="PANTHER" id="PTHR16515">
    <property type="entry name" value="PR DOMAIN ZINC FINGER PROTEIN"/>
    <property type="match status" value="1"/>
</dbReference>
<gene>
    <name evidence="11" type="ORF">RR48_05172</name>
</gene>
<comment type="subcellular location">
    <subcellularLocation>
        <location evidence="1">Nucleus</location>
    </subcellularLocation>
</comment>
<accession>A0A0N1IP96</accession>
<evidence type="ECO:0000256" key="4">
    <source>
        <dbReference type="ARBA" id="ARBA00022771"/>
    </source>
</evidence>
<evidence type="ECO:0000256" key="1">
    <source>
        <dbReference type="ARBA" id="ARBA00004123"/>
    </source>
</evidence>
<keyword evidence="5" id="KW-0862">Zinc</keyword>
<evidence type="ECO:0000256" key="3">
    <source>
        <dbReference type="ARBA" id="ARBA00022737"/>
    </source>
</evidence>
<dbReference type="GO" id="GO:0008270">
    <property type="term" value="F:zinc ion binding"/>
    <property type="evidence" value="ECO:0007669"/>
    <property type="project" value="UniProtKB-KW"/>
</dbReference>
<evidence type="ECO:0000313" key="11">
    <source>
        <dbReference type="EMBL" id="KPJ13063.1"/>
    </source>
</evidence>
<evidence type="ECO:0000256" key="5">
    <source>
        <dbReference type="ARBA" id="ARBA00022833"/>
    </source>
</evidence>
<keyword evidence="12" id="KW-1185">Reference proteome</keyword>
<dbReference type="EMBL" id="KQ460650">
    <property type="protein sequence ID" value="KPJ13063.1"/>
    <property type="molecule type" value="Genomic_DNA"/>
</dbReference>
<dbReference type="GO" id="GO:0003677">
    <property type="term" value="F:DNA binding"/>
    <property type="evidence" value="ECO:0007669"/>
    <property type="project" value="UniProtKB-KW"/>
</dbReference>
<keyword evidence="2" id="KW-0479">Metal-binding</keyword>
<evidence type="ECO:0000256" key="7">
    <source>
        <dbReference type="ARBA" id="ARBA00023242"/>
    </source>
</evidence>
<dbReference type="SMART" id="SM00355">
    <property type="entry name" value="ZnF_C2H2"/>
    <property type="match status" value="5"/>
</dbReference>
<dbReference type="PANTHER" id="PTHR16515:SF49">
    <property type="entry name" value="GASTRULA ZINC FINGER PROTEIN XLCGF49.1-LIKE-RELATED"/>
    <property type="match status" value="1"/>
</dbReference>
<feature type="domain" description="C2H2-type" evidence="10">
    <location>
        <begin position="127"/>
        <end position="149"/>
    </location>
</feature>
<feature type="domain" description="C2H2-type" evidence="10">
    <location>
        <begin position="300"/>
        <end position="328"/>
    </location>
</feature>
<protein>
    <submittedName>
        <fullName evidence="11">Zinc finger protein 57</fullName>
    </submittedName>
</protein>
<evidence type="ECO:0000256" key="9">
    <source>
        <dbReference type="SAM" id="MobiDB-lite"/>
    </source>
</evidence>
<dbReference type="InterPro" id="IPR036236">
    <property type="entry name" value="Znf_C2H2_sf"/>
</dbReference>
<evidence type="ECO:0000256" key="2">
    <source>
        <dbReference type="ARBA" id="ARBA00022723"/>
    </source>
</evidence>
<dbReference type="InterPro" id="IPR013087">
    <property type="entry name" value="Znf_C2H2_type"/>
</dbReference>
<keyword evidence="4 8" id="KW-0863">Zinc-finger</keyword>
<dbReference type="Pfam" id="PF00096">
    <property type="entry name" value="zf-C2H2"/>
    <property type="match status" value="2"/>
</dbReference>
<dbReference type="InParanoid" id="A0A0N1IP96"/>
<dbReference type="GO" id="GO:0010468">
    <property type="term" value="P:regulation of gene expression"/>
    <property type="evidence" value="ECO:0007669"/>
    <property type="project" value="TreeGrafter"/>
</dbReference>
<name>A0A0N1IP96_PAPMA</name>
<evidence type="ECO:0000313" key="12">
    <source>
        <dbReference type="Proteomes" id="UP000053240"/>
    </source>
</evidence>
<evidence type="ECO:0000256" key="8">
    <source>
        <dbReference type="PROSITE-ProRule" id="PRU00042"/>
    </source>
</evidence>
<dbReference type="PROSITE" id="PS50157">
    <property type="entry name" value="ZINC_FINGER_C2H2_2"/>
    <property type="match status" value="3"/>
</dbReference>
<evidence type="ECO:0000256" key="6">
    <source>
        <dbReference type="ARBA" id="ARBA00023125"/>
    </source>
</evidence>
<reference evidence="11 12" key="1">
    <citation type="journal article" date="2015" name="Nat. Commun.">
        <title>Outbred genome sequencing and CRISPR/Cas9 gene editing in butterflies.</title>
        <authorList>
            <person name="Li X."/>
            <person name="Fan D."/>
            <person name="Zhang W."/>
            <person name="Liu G."/>
            <person name="Zhang L."/>
            <person name="Zhao L."/>
            <person name="Fang X."/>
            <person name="Chen L."/>
            <person name="Dong Y."/>
            <person name="Chen Y."/>
            <person name="Ding Y."/>
            <person name="Zhao R."/>
            <person name="Feng M."/>
            <person name="Zhu Y."/>
            <person name="Feng Y."/>
            <person name="Jiang X."/>
            <person name="Zhu D."/>
            <person name="Xiang H."/>
            <person name="Feng X."/>
            <person name="Li S."/>
            <person name="Wang J."/>
            <person name="Zhang G."/>
            <person name="Kronforst M.R."/>
            <person name="Wang W."/>
        </authorList>
    </citation>
    <scope>NUCLEOTIDE SEQUENCE [LARGE SCALE GENOMIC DNA]</scope>
    <source>
        <strain evidence="11">Ya'a_city_454_Pm</strain>
        <tissue evidence="11">Whole body</tissue>
    </source>
</reference>
<feature type="domain" description="C2H2-type" evidence="10">
    <location>
        <begin position="350"/>
        <end position="373"/>
    </location>
</feature>
<dbReference type="Proteomes" id="UP000053240">
    <property type="component" value="Unassembled WGS sequence"/>
</dbReference>
<feature type="region of interest" description="Disordered" evidence="9">
    <location>
        <begin position="25"/>
        <end position="44"/>
    </location>
</feature>
<dbReference type="Gene3D" id="3.30.160.60">
    <property type="entry name" value="Classic Zinc Finger"/>
    <property type="match status" value="2"/>
</dbReference>
<dbReference type="FunFam" id="3.30.160.60:FF:000624">
    <property type="entry name" value="zinc finger protein 697"/>
    <property type="match status" value="1"/>
</dbReference>
<dbReference type="GO" id="GO:0005634">
    <property type="term" value="C:nucleus"/>
    <property type="evidence" value="ECO:0007669"/>
    <property type="project" value="UniProtKB-SubCell"/>
</dbReference>
<dbReference type="PROSITE" id="PS00028">
    <property type="entry name" value="ZINC_FINGER_C2H2_1"/>
    <property type="match status" value="3"/>
</dbReference>
<dbReference type="AlphaFoldDB" id="A0A0N1IP96"/>
<proteinExistence type="predicted"/>
<dbReference type="SUPFAM" id="SSF57667">
    <property type="entry name" value="beta-beta-alpha zinc fingers"/>
    <property type="match status" value="1"/>
</dbReference>
<keyword evidence="7" id="KW-0539">Nucleus</keyword>
<organism evidence="11 12">
    <name type="scientific">Papilio machaon</name>
    <name type="common">Old World swallowtail butterfly</name>
    <dbReference type="NCBI Taxonomy" id="76193"/>
    <lineage>
        <taxon>Eukaryota</taxon>
        <taxon>Metazoa</taxon>
        <taxon>Ecdysozoa</taxon>
        <taxon>Arthropoda</taxon>
        <taxon>Hexapoda</taxon>
        <taxon>Insecta</taxon>
        <taxon>Pterygota</taxon>
        <taxon>Neoptera</taxon>
        <taxon>Endopterygota</taxon>
        <taxon>Lepidoptera</taxon>
        <taxon>Glossata</taxon>
        <taxon>Ditrysia</taxon>
        <taxon>Papilionoidea</taxon>
        <taxon>Papilionidae</taxon>
        <taxon>Papilioninae</taxon>
        <taxon>Papilio</taxon>
    </lineage>
</organism>
<dbReference type="InterPro" id="IPR050331">
    <property type="entry name" value="Zinc_finger"/>
</dbReference>
<sequence length="387" mass="44119">MKQTIELKRMELIIKVDRRYSLHSGKSLDAEGGGSRTVEGIGKDSANTMGLNFDTFHERMSDSEDDIPLIAIGSRKIKKNTKTIKKRRNKDCKDNKVDAKEIELTEEEQRLELLERATSDNYLKSPYKCEKCYKGFVDPQAFTNHMEKHEKVSTLRVVAHMNVLYVNLDIQVVDSCEHMSRLRMLVGIPAQNALIVPIPDIKPEIMRNGTTDIHILEKENSEDSAAERFCSDCNIQFLNLNAWKKHVLTSYKHTMRNDNSNCNICGVTVTSENRSSHMRNHMRELRPSVPAPEVPATPALQCSQCEGQFISRSRLQAHVRRVHLGLKYDKNVVCEMCGKKCTVHSGARPYACTQCTKCFSQSNSLKLHVRTVHLKLPHVRKKDNGQQ</sequence>